<dbReference type="InterPro" id="IPR029000">
    <property type="entry name" value="Cyclophilin-like_dom_sf"/>
</dbReference>
<dbReference type="Pfam" id="PF05913">
    <property type="entry name" value="MupG_C"/>
    <property type="match status" value="1"/>
</dbReference>
<evidence type="ECO:0000259" key="1">
    <source>
        <dbReference type="Pfam" id="PF05913"/>
    </source>
</evidence>
<proteinExistence type="predicted"/>
<dbReference type="PANTHER" id="PTHR38435">
    <property type="match status" value="1"/>
</dbReference>
<dbReference type="SUPFAM" id="SSF51445">
    <property type="entry name" value="(Trans)glycosidases"/>
    <property type="match status" value="1"/>
</dbReference>
<dbReference type="InterPro" id="IPR008589">
    <property type="entry name" value="MupG"/>
</dbReference>
<protein>
    <recommendedName>
        <fullName evidence="5">Outer surface protein</fullName>
    </recommendedName>
</protein>
<evidence type="ECO:0008006" key="5">
    <source>
        <dbReference type="Google" id="ProtNLM"/>
    </source>
</evidence>
<evidence type="ECO:0000313" key="3">
    <source>
        <dbReference type="EMBL" id="SJZ64745.1"/>
    </source>
</evidence>
<dbReference type="EMBL" id="FUWO01000011">
    <property type="protein sequence ID" value="SJZ64745.1"/>
    <property type="molecule type" value="Genomic_DNA"/>
</dbReference>
<organism evidence="3 4">
    <name type="scientific">Globicatella sulfidifaciens DSM 15739</name>
    <dbReference type="NCBI Taxonomy" id="1121925"/>
    <lineage>
        <taxon>Bacteria</taxon>
        <taxon>Bacillati</taxon>
        <taxon>Bacillota</taxon>
        <taxon>Bacilli</taxon>
        <taxon>Lactobacillales</taxon>
        <taxon>Aerococcaceae</taxon>
        <taxon>Globicatella</taxon>
    </lineage>
</organism>
<dbReference type="AlphaFoldDB" id="A0A1T4MCY8"/>
<reference evidence="4" key="1">
    <citation type="submission" date="2017-02" db="EMBL/GenBank/DDBJ databases">
        <authorList>
            <person name="Varghese N."/>
            <person name="Submissions S."/>
        </authorList>
    </citation>
    <scope>NUCLEOTIDE SEQUENCE [LARGE SCALE GENOMIC DNA]</scope>
    <source>
        <strain evidence="4">DSM 15739</strain>
    </source>
</reference>
<dbReference type="Gene3D" id="2.40.100.10">
    <property type="entry name" value="Cyclophilin-like"/>
    <property type="match status" value="1"/>
</dbReference>
<sequence length="363" mass="41353">MVNFGFSIYPENHSVKKTEQYMDLLKKYGATRIFMSLLQLETDDTSIFDKYQEIIAYANQLDLKVIADISPNFVKQAGWDQDLIEKAHQFGLKGLRLDEALDIDAIVDLTKNPYGIKIELNMSTDATLLNKLIKAGAKLENVIACHNFYPHEFTGLSVAHFEKMNQLFKEAGIETAAFVNAQTATEGPWPLSEGLCTVEDHRHLPIELQAALLIATEHIDNILIANQFITEEELQKLTQRINEEVMVLPVKPLLELTESERQIIEEPHVYRGDISDYVIRSTMTRIKFADQSVAPRDQVKIVQRGSIIIDNDLYTRYKGELQIALKVFEVSDKANVVAKILPEAVTLLEYLKPWQAFKLKIMD</sequence>
<dbReference type="InterPro" id="IPR043797">
    <property type="entry name" value="MupG_N"/>
</dbReference>
<dbReference type="Pfam" id="PF19200">
    <property type="entry name" value="MupG_N"/>
    <property type="match status" value="1"/>
</dbReference>
<accession>A0A1T4MCY8</accession>
<dbReference type="OrthoDB" id="5809921at2"/>
<dbReference type="RefSeq" id="WP_078756134.1">
    <property type="nucleotide sequence ID" value="NZ_FUWO01000011.1"/>
</dbReference>
<dbReference type="InterPro" id="IPR017853">
    <property type="entry name" value="GH"/>
</dbReference>
<feature type="domain" description="6-phospho-N-acetylmuramidase C-terminal" evidence="1">
    <location>
        <begin position="247"/>
        <end position="360"/>
    </location>
</feature>
<dbReference type="InterPro" id="IPR043894">
    <property type="entry name" value="MupG_C"/>
</dbReference>
<dbReference type="InterPro" id="IPR013785">
    <property type="entry name" value="Aldolase_TIM"/>
</dbReference>
<evidence type="ECO:0000259" key="2">
    <source>
        <dbReference type="Pfam" id="PF19200"/>
    </source>
</evidence>
<keyword evidence="4" id="KW-1185">Reference proteome</keyword>
<dbReference type="Gene3D" id="3.20.20.70">
    <property type="entry name" value="Aldolase class I"/>
    <property type="match status" value="1"/>
</dbReference>
<feature type="domain" description="6-phospho-N-acetylmuramidase N-terminal" evidence="2">
    <location>
        <begin position="4"/>
        <end position="238"/>
    </location>
</feature>
<dbReference type="SUPFAM" id="SSF50891">
    <property type="entry name" value="Cyclophilin-like"/>
    <property type="match status" value="1"/>
</dbReference>
<evidence type="ECO:0000313" key="4">
    <source>
        <dbReference type="Proteomes" id="UP000189941"/>
    </source>
</evidence>
<dbReference type="PANTHER" id="PTHR38435:SF1">
    <property type="entry name" value="DUF871 DOMAIN-CONTAINING PROTEIN"/>
    <property type="match status" value="1"/>
</dbReference>
<name>A0A1T4MCY8_9LACT</name>
<dbReference type="Proteomes" id="UP000189941">
    <property type="component" value="Unassembled WGS sequence"/>
</dbReference>
<gene>
    <name evidence="3" type="ORF">SAMN02746011_01399</name>
</gene>
<dbReference type="STRING" id="1121925.SAMN02746011_01399"/>